<protein>
    <submittedName>
        <fullName evidence="2">Uncharacterized protein</fullName>
    </submittedName>
</protein>
<dbReference type="InterPro" id="IPR016712">
    <property type="entry name" value="Rbsml_bS1m-like"/>
</dbReference>
<proteinExistence type="predicted"/>
<feature type="region of interest" description="Disordered" evidence="1">
    <location>
        <begin position="148"/>
        <end position="170"/>
    </location>
</feature>
<evidence type="ECO:0000256" key="1">
    <source>
        <dbReference type="SAM" id="MobiDB-lite"/>
    </source>
</evidence>
<dbReference type="OrthoDB" id="2735536at2759"/>
<accession>A0A367IZJ7</accession>
<name>A0A367IZJ7_RHIST</name>
<organism evidence="2 3">
    <name type="scientific">Rhizopus stolonifer</name>
    <name type="common">Rhizopus nigricans</name>
    <dbReference type="NCBI Taxonomy" id="4846"/>
    <lineage>
        <taxon>Eukaryota</taxon>
        <taxon>Fungi</taxon>
        <taxon>Fungi incertae sedis</taxon>
        <taxon>Mucoromycota</taxon>
        <taxon>Mucoromycotina</taxon>
        <taxon>Mucoromycetes</taxon>
        <taxon>Mucorales</taxon>
        <taxon>Mucorineae</taxon>
        <taxon>Rhizopodaceae</taxon>
        <taxon>Rhizopus</taxon>
    </lineage>
</organism>
<sequence length="274" mass="31370">MSNTFASLFRNSRLASYDRTLNQVYTTPLKHKKIGDWGLKRNLPTVIRTRYATIDALDTTEHQTPWESGNSQVLFLKRWKENFPGSKCPAPRSDKTIHNIAKMTPADFKRFLKHCASIAPEFQALLNRKELVPDQVFEYLEVTFADDPSESPVGPTYSDHTVESGYPIEGPNLRQKGDRRVRDFYVESATIDEEGKPRVVLTTTPLGSSSSHSFLLDFEATREPHPVLSMSTEDMFLIRKESIGRVKDDDQRVQANPDHEKLMSRITDLIKKRE</sequence>
<dbReference type="Proteomes" id="UP000253551">
    <property type="component" value="Unassembled WGS sequence"/>
</dbReference>
<comment type="caution">
    <text evidence="2">The sequence shown here is derived from an EMBL/GenBank/DDBJ whole genome shotgun (WGS) entry which is preliminary data.</text>
</comment>
<dbReference type="AlphaFoldDB" id="A0A367IZJ7"/>
<dbReference type="EMBL" id="PJQM01004858">
    <property type="protein sequence ID" value="RCH83102.1"/>
    <property type="molecule type" value="Genomic_DNA"/>
</dbReference>
<dbReference type="PANTHER" id="PTHR28058">
    <property type="entry name" value="37S RIBOSOMAL PROTEIN MRP51, MITOCHONDRIAL"/>
    <property type="match status" value="1"/>
</dbReference>
<reference evidence="2 3" key="1">
    <citation type="journal article" date="2018" name="G3 (Bethesda)">
        <title>Phylogenetic and Phylogenomic Definition of Rhizopus Species.</title>
        <authorList>
            <person name="Gryganskyi A.P."/>
            <person name="Golan J."/>
            <person name="Dolatabadi S."/>
            <person name="Mondo S."/>
            <person name="Robb S."/>
            <person name="Idnurm A."/>
            <person name="Muszewska A."/>
            <person name="Steczkiewicz K."/>
            <person name="Masonjones S."/>
            <person name="Liao H.L."/>
            <person name="Gajdeczka M.T."/>
            <person name="Anike F."/>
            <person name="Vuek A."/>
            <person name="Anishchenko I.M."/>
            <person name="Voigt K."/>
            <person name="de Hoog G.S."/>
            <person name="Smith M.E."/>
            <person name="Heitman J."/>
            <person name="Vilgalys R."/>
            <person name="Stajich J.E."/>
        </authorList>
    </citation>
    <scope>NUCLEOTIDE SEQUENCE [LARGE SCALE GENOMIC DNA]</scope>
    <source>
        <strain evidence="2 3">LSU 92-RS-03</strain>
    </source>
</reference>
<evidence type="ECO:0000313" key="2">
    <source>
        <dbReference type="EMBL" id="RCH83102.1"/>
    </source>
</evidence>
<gene>
    <name evidence="2" type="ORF">CU098_005499</name>
</gene>
<dbReference type="Pfam" id="PF11709">
    <property type="entry name" value="Mit_ribos_Mrp51"/>
    <property type="match status" value="1"/>
</dbReference>
<keyword evidence="3" id="KW-1185">Reference proteome</keyword>
<evidence type="ECO:0000313" key="3">
    <source>
        <dbReference type="Proteomes" id="UP000253551"/>
    </source>
</evidence>
<dbReference type="PANTHER" id="PTHR28058:SF1">
    <property type="entry name" value="SMALL RIBOSOMAL SUBUNIT PROTEIN BS1M"/>
    <property type="match status" value="1"/>
</dbReference>
<dbReference type="STRING" id="4846.A0A367IZJ7"/>